<sequence>MLEYIGQSNNYFTQQIYNKNPYPSLVRLLVHSNIEIVIRIIRSNLSILLAGTSTTLETLPHSHFKSLQACDGIKKAYSLFQQNRHKITKDRAAICIGQLFRAQEITNKQMRNDIIKHLKTLGNDSDKWTKNAAKVFLRELAQNTADIEAGGFVIPE</sequence>
<reference evidence="1 2" key="1">
    <citation type="submission" date="2019-03" db="EMBL/GenBank/DDBJ databases">
        <title>Single cell metagenomics reveals metabolic interactions within the superorganism composed of flagellate Streblomastix strix and complex community of Bacteroidetes bacteria on its surface.</title>
        <authorList>
            <person name="Treitli S.C."/>
            <person name="Kolisko M."/>
            <person name="Husnik F."/>
            <person name="Keeling P."/>
            <person name="Hampl V."/>
        </authorList>
    </citation>
    <scope>NUCLEOTIDE SEQUENCE [LARGE SCALE GENOMIC DNA]</scope>
    <source>
        <strain evidence="1">ST1C</strain>
    </source>
</reference>
<dbReference type="InterPro" id="IPR016024">
    <property type="entry name" value="ARM-type_fold"/>
</dbReference>
<dbReference type="SUPFAM" id="SSF48371">
    <property type="entry name" value="ARM repeat"/>
    <property type="match status" value="1"/>
</dbReference>
<accession>A0A5J4UWC0</accession>
<dbReference type="Gene3D" id="1.25.10.10">
    <property type="entry name" value="Leucine-rich Repeat Variant"/>
    <property type="match status" value="1"/>
</dbReference>
<gene>
    <name evidence="1" type="ORF">EZS28_030012</name>
</gene>
<dbReference type="Proteomes" id="UP000324800">
    <property type="component" value="Unassembled WGS sequence"/>
</dbReference>
<name>A0A5J4UWC0_9EUKA</name>
<evidence type="ECO:0000313" key="1">
    <source>
        <dbReference type="EMBL" id="KAA6374460.1"/>
    </source>
</evidence>
<evidence type="ECO:0000313" key="2">
    <source>
        <dbReference type="Proteomes" id="UP000324800"/>
    </source>
</evidence>
<protein>
    <submittedName>
        <fullName evidence="1">Uncharacterized protein</fullName>
    </submittedName>
</protein>
<dbReference type="AlphaFoldDB" id="A0A5J4UWC0"/>
<proteinExistence type="predicted"/>
<dbReference type="EMBL" id="SNRW01011965">
    <property type="protein sequence ID" value="KAA6374460.1"/>
    <property type="molecule type" value="Genomic_DNA"/>
</dbReference>
<dbReference type="InterPro" id="IPR011989">
    <property type="entry name" value="ARM-like"/>
</dbReference>
<organism evidence="1 2">
    <name type="scientific">Streblomastix strix</name>
    <dbReference type="NCBI Taxonomy" id="222440"/>
    <lineage>
        <taxon>Eukaryota</taxon>
        <taxon>Metamonada</taxon>
        <taxon>Preaxostyla</taxon>
        <taxon>Oxymonadida</taxon>
        <taxon>Streblomastigidae</taxon>
        <taxon>Streblomastix</taxon>
    </lineage>
</organism>
<comment type="caution">
    <text evidence="1">The sequence shown here is derived from an EMBL/GenBank/DDBJ whole genome shotgun (WGS) entry which is preliminary data.</text>
</comment>